<evidence type="ECO:0000256" key="5">
    <source>
        <dbReference type="ARBA" id="ARBA00022777"/>
    </source>
</evidence>
<feature type="domain" description="DhaL" evidence="9">
    <location>
        <begin position="5"/>
        <end position="205"/>
    </location>
</feature>
<dbReference type="PANTHER" id="PTHR28629:SF4">
    <property type="entry name" value="TRIOKINASE_FMN CYCLASE"/>
    <property type="match status" value="1"/>
</dbReference>
<dbReference type="InterPro" id="IPR004007">
    <property type="entry name" value="DhaL_dom"/>
</dbReference>
<name>A0A845QWC3_9CLOT</name>
<comment type="function">
    <text evidence="8">ADP-binding subunit of the dihydroxyacetone kinase, which is responsible for the phosphoenolpyruvate (PEP)-dependent phosphorylation of dihydroxyacetone. DhaL-ADP is converted to DhaL-ATP via a phosphoryl group transfer from DhaM and transmits it to dihydroxyacetone binds to DhaK.</text>
</comment>
<dbReference type="PANTHER" id="PTHR28629">
    <property type="entry name" value="TRIOKINASE/FMN CYCLASE"/>
    <property type="match status" value="1"/>
</dbReference>
<dbReference type="SMART" id="SM01120">
    <property type="entry name" value="Dak2"/>
    <property type="match status" value="1"/>
</dbReference>
<comment type="pathway">
    <text evidence="2">Polyol metabolism; glycerol degradation.</text>
</comment>
<evidence type="ECO:0000259" key="9">
    <source>
        <dbReference type="PROSITE" id="PS51480"/>
    </source>
</evidence>
<evidence type="ECO:0000313" key="10">
    <source>
        <dbReference type="EMBL" id="NBI06390.1"/>
    </source>
</evidence>
<dbReference type="InterPro" id="IPR036117">
    <property type="entry name" value="DhaL_dom_sf"/>
</dbReference>
<evidence type="ECO:0000313" key="11">
    <source>
        <dbReference type="Proteomes" id="UP000467132"/>
    </source>
</evidence>
<dbReference type="OrthoDB" id="9800291at2"/>
<keyword evidence="11" id="KW-1185">Reference proteome</keyword>
<dbReference type="AlphaFoldDB" id="A0A845QWC3"/>
<keyword evidence="4" id="KW-0808">Transferase</keyword>
<comment type="subunit">
    <text evidence="7">Homodimer. The dihydroxyacetone kinase complex is composed of a homodimer of DhaM, a homodimer of DhaK and the subunit DhaL.</text>
</comment>
<dbReference type="GO" id="GO:0005829">
    <property type="term" value="C:cytosol"/>
    <property type="evidence" value="ECO:0007669"/>
    <property type="project" value="TreeGrafter"/>
</dbReference>
<evidence type="ECO:0000256" key="4">
    <source>
        <dbReference type="ARBA" id="ARBA00022679"/>
    </source>
</evidence>
<evidence type="ECO:0000256" key="7">
    <source>
        <dbReference type="ARBA" id="ARBA00046577"/>
    </source>
</evidence>
<proteinExistence type="predicted"/>
<keyword evidence="6" id="KW-0319">Glycerol metabolism</keyword>
<dbReference type="GO" id="GO:0004371">
    <property type="term" value="F:glycerone kinase activity"/>
    <property type="evidence" value="ECO:0007669"/>
    <property type="project" value="InterPro"/>
</dbReference>
<dbReference type="SUPFAM" id="SSF101473">
    <property type="entry name" value="DhaL-like"/>
    <property type="match status" value="1"/>
</dbReference>
<organism evidence="10 11">
    <name type="scientific">Senegalia massiliensis</name>
    <dbReference type="NCBI Taxonomy" id="1720316"/>
    <lineage>
        <taxon>Bacteria</taxon>
        <taxon>Bacillati</taxon>
        <taxon>Bacillota</taxon>
        <taxon>Clostridia</taxon>
        <taxon>Eubacteriales</taxon>
        <taxon>Clostridiaceae</taxon>
        <taxon>Senegalia</taxon>
    </lineage>
</organism>
<evidence type="ECO:0000256" key="2">
    <source>
        <dbReference type="ARBA" id="ARBA00004745"/>
    </source>
</evidence>
<gene>
    <name evidence="10" type="primary">dhaL</name>
    <name evidence="10" type="ORF">D3Z33_05885</name>
</gene>
<dbReference type="PROSITE" id="PS51480">
    <property type="entry name" value="DHAL"/>
    <property type="match status" value="1"/>
</dbReference>
<evidence type="ECO:0000256" key="1">
    <source>
        <dbReference type="ARBA" id="ARBA00001113"/>
    </source>
</evidence>
<dbReference type="Gene3D" id="1.25.40.340">
    <property type="match status" value="1"/>
</dbReference>
<comment type="catalytic activity">
    <reaction evidence="1">
        <text>dihydroxyacetone + phosphoenolpyruvate = dihydroxyacetone phosphate + pyruvate</text>
        <dbReference type="Rhea" id="RHEA:18381"/>
        <dbReference type="ChEBI" id="CHEBI:15361"/>
        <dbReference type="ChEBI" id="CHEBI:16016"/>
        <dbReference type="ChEBI" id="CHEBI:57642"/>
        <dbReference type="ChEBI" id="CHEBI:58702"/>
        <dbReference type="EC" id="2.7.1.121"/>
    </reaction>
</comment>
<dbReference type="EC" id="2.7.1.121" evidence="3"/>
<evidence type="ECO:0000256" key="3">
    <source>
        <dbReference type="ARBA" id="ARBA00012095"/>
    </source>
</evidence>
<sequence>MISNTLLIKILNNIAITIKENKEYLTHLDSVIGDSDHGFNMNKGFNEVRQKLEPLQNKDCGTILKNVAMTLISKVGGASGPLYGTAFLKASVVIKDKYEISEKDSIKMFDESIKGIISRGKAKQGDKTMLDALIPAYQIYKDSINKGNSIEIAISQAQKAAYEGVEYTKTIKATKGRASYLGDRSIGHQDPGATSSYLILKSISDTLNNINK</sequence>
<dbReference type="InterPro" id="IPR012737">
    <property type="entry name" value="DhaK_L_YcgS"/>
</dbReference>
<dbReference type="Pfam" id="PF02734">
    <property type="entry name" value="Dak2"/>
    <property type="match status" value="1"/>
</dbReference>
<evidence type="ECO:0000256" key="8">
    <source>
        <dbReference type="ARBA" id="ARBA00055771"/>
    </source>
</evidence>
<dbReference type="RefSeq" id="WP_160196877.1">
    <property type="nucleotide sequence ID" value="NZ_QXXA01000006.1"/>
</dbReference>
<comment type="caution">
    <text evidence="10">The sequence shown here is derived from an EMBL/GenBank/DDBJ whole genome shotgun (WGS) entry which is preliminary data.</text>
</comment>
<keyword evidence="5 10" id="KW-0418">Kinase</keyword>
<accession>A0A845QWC3</accession>
<dbReference type="InterPro" id="IPR050861">
    <property type="entry name" value="Dihydroxyacetone_Kinase"/>
</dbReference>
<protein>
    <recommendedName>
        <fullName evidence="3">phosphoenolpyruvate--glycerone phosphotransferase</fullName>
        <ecNumber evidence="3">2.7.1.121</ecNumber>
    </recommendedName>
</protein>
<evidence type="ECO:0000256" key="6">
    <source>
        <dbReference type="ARBA" id="ARBA00022798"/>
    </source>
</evidence>
<dbReference type="NCBIfam" id="TIGR02365">
    <property type="entry name" value="dha_L_ycgS"/>
    <property type="match status" value="1"/>
</dbReference>
<reference evidence="10 11" key="1">
    <citation type="submission" date="2018-08" db="EMBL/GenBank/DDBJ databases">
        <title>Murine metabolic-syndrome-specific gut microbial biobank.</title>
        <authorList>
            <person name="Liu C."/>
        </authorList>
    </citation>
    <scope>NUCLEOTIDE SEQUENCE [LARGE SCALE GENOMIC DNA]</scope>
    <source>
        <strain evidence="10 11">583</strain>
    </source>
</reference>
<dbReference type="GO" id="GO:0019563">
    <property type="term" value="P:glycerol catabolic process"/>
    <property type="evidence" value="ECO:0007669"/>
    <property type="project" value="TreeGrafter"/>
</dbReference>
<dbReference type="Proteomes" id="UP000467132">
    <property type="component" value="Unassembled WGS sequence"/>
</dbReference>
<dbReference type="GO" id="GO:0047324">
    <property type="term" value="F:phosphoenolpyruvate-glycerone phosphotransferase activity"/>
    <property type="evidence" value="ECO:0007669"/>
    <property type="project" value="UniProtKB-EC"/>
</dbReference>
<dbReference type="EMBL" id="QXXA01000006">
    <property type="protein sequence ID" value="NBI06390.1"/>
    <property type="molecule type" value="Genomic_DNA"/>
</dbReference>
<dbReference type="FunFam" id="1.25.40.340:FF:000002">
    <property type="entry name" value="Dihydroxyacetone kinase, L subunit"/>
    <property type="match status" value="1"/>
</dbReference>